<dbReference type="AlphaFoldDB" id="A0A6C2YJ39"/>
<accession>A0A6C2YJ39</accession>
<dbReference type="RefSeq" id="WP_162656518.1">
    <property type="nucleotide sequence ID" value="NZ_LR593887.1"/>
</dbReference>
<dbReference type="Proteomes" id="UP000464378">
    <property type="component" value="Chromosome"/>
</dbReference>
<gene>
    <name evidence="1" type="ORF">GMBLW1_26590</name>
</gene>
<proteinExistence type="predicted"/>
<evidence type="ECO:0000313" key="1">
    <source>
        <dbReference type="EMBL" id="VIP01301.1"/>
    </source>
</evidence>
<dbReference type="InParanoid" id="A0A6C2YJ39"/>
<reference evidence="1" key="1">
    <citation type="submission" date="2019-04" db="EMBL/GenBank/DDBJ databases">
        <authorList>
            <consortium name="Science for Life Laboratories"/>
        </authorList>
    </citation>
    <scope>NUCLEOTIDE SEQUENCE</scope>
    <source>
        <strain evidence="1">MBLW1</strain>
    </source>
</reference>
<organism evidence="1">
    <name type="scientific">Tuwongella immobilis</name>
    <dbReference type="NCBI Taxonomy" id="692036"/>
    <lineage>
        <taxon>Bacteria</taxon>
        <taxon>Pseudomonadati</taxon>
        <taxon>Planctomycetota</taxon>
        <taxon>Planctomycetia</taxon>
        <taxon>Gemmatales</taxon>
        <taxon>Gemmataceae</taxon>
        <taxon>Tuwongella</taxon>
    </lineage>
</organism>
<dbReference type="EMBL" id="LR593887">
    <property type="protein sequence ID" value="VTR98028.1"/>
    <property type="molecule type" value="Genomic_DNA"/>
</dbReference>
<sequence>MSNQFYWDENISSHELYHCVSEALTWDELKPALAASWVRFFELSMASRTEKDFGSIRLSFFGSSGRVTLERVIPEIEESEIPEDFPTIGPPMIMCHCSWIEQQWLDLEEKETTVLDRMLGELGTNFAKTTLQVVSMDIVLKAISDHQVPDGIVVGQGVTQSPAAFETTLDQLQMGILPKIVP</sequence>
<name>A0A6C2YJ39_9BACT</name>
<evidence type="ECO:0000313" key="2">
    <source>
        <dbReference type="Proteomes" id="UP000464378"/>
    </source>
</evidence>
<protein>
    <submittedName>
        <fullName evidence="1">Uncharacterized protein</fullName>
    </submittedName>
</protein>
<dbReference type="KEGG" id="tim:GMBLW1_26590"/>
<dbReference type="EMBL" id="LR586016">
    <property type="protein sequence ID" value="VIP01301.1"/>
    <property type="molecule type" value="Genomic_DNA"/>
</dbReference>
<keyword evidence="2" id="KW-1185">Reference proteome</keyword>